<evidence type="ECO:0000256" key="6">
    <source>
        <dbReference type="RuleBase" id="RU003690"/>
    </source>
</evidence>
<evidence type="ECO:0000256" key="3">
    <source>
        <dbReference type="ARBA" id="ARBA00022801"/>
    </source>
</evidence>
<evidence type="ECO:0000256" key="2">
    <source>
        <dbReference type="ARBA" id="ARBA00012744"/>
    </source>
</evidence>
<evidence type="ECO:0000256" key="4">
    <source>
        <dbReference type="ARBA" id="ARBA00023295"/>
    </source>
</evidence>
<dbReference type="GO" id="GO:0005829">
    <property type="term" value="C:cytosol"/>
    <property type="evidence" value="ECO:0007669"/>
    <property type="project" value="TreeGrafter"/>
</dbReference>
<dbReference type="PRINTS" id="PR00131">
    <property type="entry name" value="GLHYDRLASE1"/>
</dbReference>
<dbReference type="Proteomes" id="UP000627292">
    <property type="component" value="Unassembled WGS sequence"/>
</dbReference>
<dbReference type="Gene3D" id="3.20.20.80">
    <property type="entry name" value="Glycosidases"/>
    <property type="match status" value="1"/>
</dbReference>
<name>A0A917MRH8_9BACT</name>
<keyword evidence="4" id="KW-0326">Glycosidase</keyword>
<sequence length="473" mass="54135">MTTTAQTPEKNSFFLQHPFLWGAASASYQVEGFHKADGKGRSIWDVWMNDKQIGGKGVNGNEAIHFYDRTQYLKDIRLLKQLGLNSYRFSISWPRILPDGTGAINRQAIDHYRLFIKDLRAAGIEPVMTLYHWDMPYNLYQKGGWDSRESIQWFTEYAKVVFEHFNDLVKIYVLSNEMLVETDISLMAEELAAGRKSTLQILPQPENLERVLNQFNHKLLAAAAAAEIFHTYHIPQGEVGMAFPLFPTIAVNTASSAAAAFVDGILNRWFLDPIYKGTYPVDILDYARQHHLNINIQPGDAQRIKQAGFTYLGINYYAPIPVQQEDTSSSYQLIIPQLHNTDYAYNGANRPDQLERLLLRIKDEYGNPPVVITENGAGFPEEDQLLNGKVSDKRRTAYILNHINAMQSAISKGAHVYGYHVWSSHDNLEWSFGYDRRFGMIYVDFATQQRTLKESAIEYGNYIKKENSQKVRE</sequence>
<dbReference type="GO" id="GO:0008422">
    <property type="term" value="F:beta-glucosidase activity"/>
    <property type="evidence" value="ECO:0007669"/>
    <property type="project" value="UniProtKB-EC"/>
</dbReference>
<gene>
    <name evidence="7" type="ORF">GCM10011379_07350</name>
</gene>
<dbReference type="PANTHER" id="PTHR10353">
    <property type="entry name" value="GLYCOSYL HYDROLASE"/>
    <property type="match status" value="1"/>
</dbReference>
<comment type="caution">
    <text evidence="7">The sequence shown here is derived from an EMBL/GenBank/DDBJ whole genome shotgun (WGS) entry which is preliminary data.</text>
</comment>
<keyword evidence="3" id="KW-0378">Hydrolase</keyword>
<dbReference type="EC" id="3.2.1.21" evidence="2"/>
<reference evidence="7" key="1">
    <citation type="journal article" date="2014" name="Int. J. Syst. Evol. Microbiol.">
        <title>Complete genome sequence of Corynebacterium casei LMG S-19264T (=DSM 44701T), isolated from a smear-ripened cheese.</title>
        <authorList>
            <consortium name="US DOE Joint Genome Institute (JGI-PGF)"/>
            <person name="Walter F."/>
            <person name="Albersmeier A."/>
            <person name="Kalinowski J."/>
            <person name="Ruckert C."/>
        </authorList>
    </citation>
    <scope>NUCLEOTIDE SEQUENCE</scope>
    <source>
        <strain evidence="7">CGMCC 1.15290</strain>
    </source>
</reference>
<dbReference type="InterPro" id="IPR017853">
    <property type="entry name" value="GH"/>
</dbReference>
<dbReference type="PANTHER" id="PTHR10353:SF36">
    <property type="entry name" value="LP05116P"/>
    <property type="match status" value="1"/>
</dbReference>
<dbReference type="Pfam" id="PF00232">
    <property type="entry name" value="Glyco_hydro_1"/>
    <property type="match status" value="1"/>
</dbReference>
<evidence type="ECO:0000313" key="8">
    <source>
        <dbReference type="Proteomes" id="UP000627292"/>
    </source>
</evidence>
<comment type="similarity">
    <text evidence="1 6">Belongs to the glycosyl hydrolase 1 family.</text>
</comment>
<evidence type="ECO:0000313" key="7">
    <source>
        <dbReference type="EMBL" id="GGH59974.1"/>
    </source>
</evidence>
<dbReference type="InterPro" id="IPR001360">
    <property type="entry name" value="Glyco_hydro_1"/>
</dbReference>
<dbReference type="PROSITE" id="PS00572">
    <property type="entry name" value="GLYCOSYL_HYDROL_F1_1"/>
    <property type="match status" value="1"/>
</dbReference>
<dbReference type="EMBL" id="BMIB01000001">
    <property type="protein sequence ID" value="GGH59974.1"/>
    <property type="molecule type" value="Genomic_DNA"/>
</dbReference>
<evidence type="ECO:0000256" key="1">
    <source>
        <dbReference type="ARBA" id="ARBA00010838"/>
    </source>
</evidence>
<evidence type="ECO:0000256" key="5">
    <source>
        <dbReference type="PROSITE-ProRule" id="PRU10055"/>
    </source>
</evidence>
<dbReference type="AlphaFoldDB" id="A0A917MRH8"/>
<protein>
    <recommendedName>
        <fullName evidence="2">beta-glucosidase</fullName>
        <ecNumber evidence="2">3.2.1.21</ecNumber>
    </recommendedName>
</protein>
<dbReference type="SUPFAM" id="SSF51445">
    <property type="entry name" value="(Trans)glycosidases"/>
    <property type="match status" value="1"/>
</dbReference>
<proteinExistence type="inferred from homology"/>
<feature type="active site" description="Nucleophile" evidence="5">
    <location>
        <position position="374"/>
    </location>
</feature>
<organism evidence="7 8">
    <name type="scientific">Filimonas zeae</name>
    <dbReference type="NCBI Taxonomy" id="1737353"/>
    <lineage>
        <taxon>Bacteria</taxon>
        <taxon>Pseudomonadati</taxon>
        <taxon>Bacteroidota</taxon>
        <taxon>Chitinophagia</taxon>
        <taxon>Chitinophagales</taxon>
        <taxon>Chitinophagaceae</taxon>
        <taxon>Filimonas</taxon>
    </lineage>
</organism>
<reference evidence="7" key="2">
    <citation type="submission" date="2020-09" db="EMBL/GenBank/DDBJ databases">
        <authorList>
            <person name="Sun Q."/>
            <person name="Zhou Y."/>
        </authorList>
    </citation>
    <scope>NUCLEOTIDE SEQUENCE</scope>
    <source>
        <strain evidence="7">CGMCC 1.15290</strain>
    </source>
</reference>
<dbReference type="InterPro" id="IPR018120">
    <property type="entry name" value="Glyco_hydro_1_AS"/>
</dbReference>
<dbReference type="GO" id="GO:0016052">
    <property type="term" value="P:carbohydrate catabolic process"/>
    <property type="evidence" value="ECO:0007669"/>
    <property type="project" value="TreeGrafter"/>
</dbReference>
<keyword evidence="8" id="KW-1185">Reference proteome</keyword>
<accession>A0A917MRH8</accession>